<reference evidence="6 7" key="1">
    <citation type="journal article" date="2013" name="Genome Announc.">
        <title>Genome Sequence of Streptomyces violaceusniger Strain SPC6, a Halotolerant Streptomycete That Exhibits Rapid Growth and Development.</title>
        <authorList>
            <person name="Chen X."/>
            <person name="Zhang B."/>
            <person name="Zhang W."/>
            <person name="Wu X."/>
            <person name="Zhang M."/>
            <person name="Chen T."/>
            <person name="Liu G."/>
            <person name="Dyson P."/>
        </authorList>
    </citation>
    <scope>NUCLEOTIDE SEQUENCE [LARGE SCALE GENOMIC DNA]</scope>
    <source>
        <strain evidence="6 7">SPC6</strain>
    </source>
</reference>
<dbReference type="AlphaFoldDB" id="A0A1D3DY07"/>
<dbReference type="PANTHER" id="PTHR43585:SF2">
    <property type="entry name" value="ATP-GRASP ENZYME FSQD"/>
    <property type="match status" value="1"/>
</dbReference>
<dbReference type="GO" id="GO:0016874">
    <property type="term" value="F:ligase activity"/>
    <property type="evidence" value="ECO:0007669"/>
    <property type="project" value="UniProtKB-KW"/>
</dbReference>
<dbReference type="InterPro" id="IPR052032">
    <property type="entry name" value="ATP-dep_AA_Ligase"/>
</dbReference>
<dbReference type="STRING" id="1306406.J116_024895"/>
<comment type="caution">
    <text evidence="6">The sequence shown here is derived from an EMBL/GenBank/DDBJ whole genome shotgun (WGS) entry which is preliminary data.</text>
</comment>
<dbReference type="GO" id="GO:0005524">
    <property type="term" value="F:ATP binding"/>
    <property type="evidence" value="ECO:0007669"/>
    <property type="project" value="UniProtKB-UniRule"/>
</dbReference>
<gene>
    <name evidence="6" type="ORF">J116_024895</name>
</gene>
<keyword evidence="2 4" id="KW-0547">Nucleotide-binding</keyword>
<sequence>MMSQQCVLIVGGRIENVRKAKEQGLGVVYLQQPSQFTPEHAALVDAALLVDYTDWSVTEPLVAAAHRAYGFTSVVTTTEAGVEPAGRISDLLGLGGVSHEVARLLRDKLSMRRHLAVAAPSVSVAAEEVTDRESLAAFGAAHGYPFIVKPVDGIGSLGLQLVESADQIGRAWETITRLRGSDHQFARFFPIERFLMEEYVSGPELSVEAFTFAGRHVVVAVTEKLTYDNFVELGHVVPARIGPADEAAVVACVTAFLDAVGVVSGPSHTEVRLSEHGPRVIESHNRPGGDRIRDLVEEAYGFDIERYTVAWPGGGLPALEERPAPLRAAATRFLAAEPGTVTAVEGLEAARAMDGVVDVDLSVAEGGLVRPLRSSFDRLGQVIAVAPDADAAVALCEKACATIRVGTTPTPAAAADSAG</sequence>
<dbReference type="Proteomes" id="UP000095329">
    <property type="component" value="Unassembled WGS sequence"/>
</dbReference>
<evidence type="ECO:0000256" key="1">
    <source>
        <dbReference type="ARBA" id="ARBA00022598"/>
    </source>
</evidence>
<evidence type="ECO:0000256" key="4">
    <source>
        <dbReference type="PROSITE-ProRule" id="PRU00409"/>
    </source>
</evidence>
<dbReference type="InterPro" id="IPR011761">
    <property type="entry name" value="ATP-grasp"/>
</dbReference>
<dbReference type="EMBL" id="ASHX02000001">
    <property type="protein sequence ID" value="OEJ97210.1"/>
    <property type="molecule type" value="Genomic_DNA"/>
</dbReference>
<keyword evidence="3 4" id="KW-0067">ATP-binding</keyword>
<dbReference type="InterPro" id="IPR040570">
    <property type="entry name" value="LAL_C2"/>
</dbReference>
<evidence type="ECO:0000256" key="2">
    <source>
        <dbReference type="ARBA" id="ARBA00022741"/>
    </source>
</evidence>
<proteinExistence type="predicted"/>
<dbReference type="GO" id="GO:0046872">
    <property type="term" value="F:metal ion binding"/>
    <property type="evidence" value="ECO:0007669"/>
    <property type="project" value="InterPro"/>
</dbReference>
<dbReference type="InterPro" id="IPR041472">
    <property type="entry name" value="BL00235/CARNS1_N"/>
</dbReference>
<dbReference type="Gene3D" id="3.40.50.20">
    <property type="match status" value="1"/>
</dbReference>
<dbReference type="PROSITE" id="PS50975">
    <property type="entry name" value="ATP_GRASP"/>
    <property type="match status" value="1"/>
</dbReference>
<feature type="domain" description="ATP-grasp" evidence="5">
    <location>
        <begin position="107"/>
        <end position="313"/>
    </location>
</feature>
<dbReference type="SUPFAM" id="SSF56059">
    <property type="entry name" value="Glutathione synthetase ATP-binding domain-like"/>
    <property type="match status" value="1"/>
</dbReference>
<protein>
    <recommendedName>
        <fullName evidence="5">ATP-grasp domain-containing protein</fullName>
    </recommendedName>
</protein>
<evidence type="ECO:0000313" key="7">
    <source>
        <dbReference type="Proteomes" id="UP000095329"/>
    </source>
</evidence>
<dbReference type="Pfam" id="PF13535">
    <property type="entry name" value="ATP-grasp_4"/>
    <property type="match status" value="1"/>
</dbReference>
<dbReference type="eggNOG" id="COG0439">
    <property type="taxonomic scope" value="Bacteria"/>
</dbReference>
<keyword evidence="1" id="KW-0436">Ligase</keyword>
<dbReference type="PANTHER" id="PTHR43585">
    <property type="entry name" value="FUMIPYRROLE BIOSYNTHESIS PROTEIN C"/>
    <property type="match status" value="1"/>
</dbReference>
<name>A0A1D3DY07_9ACTN</name>
<dbReference type="Pfam" id="PF18130">
    <property type="entry name" value="ATPgrasp_N"/>
    <property type="match status" value="1"/>
</dbReference>
<keyword evidence="7" id="KW-1185">Reference proteome</keyword>
<evidence type="ECO:0000313" key="6">
    <source>
        <dbReference type="EMBL" id="OEJ97210.1"/>
    </source>
</evidence>
<evidence type="ECO:0000259" key="5">
    <source>
        <dbReference type="PROSITE" id="PS50975"/>
    </source>
</evidence>
<dbReference type="Pfam" id="PF18603">
    <property type="entry name" value="LAL_C2"/>
    <property type="match status" value="1"/>
</dbReference>
<dbReference type="Gene3D" id="3.30.470.20">
    <property type="entry name" value="ATP-grasp fold, B domain"/>
    <property type="match status" value="1"/>
</dbReference>
<evidence type="ECO:0000256" key="3">
    <source>
        <dbReference type="ARBA" id="ARBA00022840"/>
    </source>
</evidence>
<organism evidence="6 7">
    <name type="scientific">Streptomyces thermolilacinus SPC6</name>
    <dbReference type="NCBI Taxonomy" id="1306406"/>
    <lineage>
        <taxon>Bacteria</taxon>
        <taxon>Bacillati</taxon>
        <taxon>Actinomycetota</taxon>
        <taxon>Actinomycetes</taxon>
        <taxon>Kitasatosporales</taxon>
        <taxon>Streptomycetaceae</taxon>
        <taxon>Streptomyces</taxon>
    </lineage>
</organism>
<accession>A0A1D3DY07</accession>